<feature type="domain" description="Major facilitator superfamily (MFS) profile" evidence="7">
    <location>
        <begin position="55"/>
        <end position="359"/>
    </location>
</feature>
<evidence type="ECO:0000256" key="6">
    <source>
        <dbReference type="SAM" id="Phobius"/>
    </source>
</evidence>
<dbReference type="AlphaFoldDB" id="A0A9P4NYI0"/>
<dbReference type="PROSITE" id="PS50850">
    <property type="entry name" value="MFS"/>
    <property type="match status" value="1"/>
</dbReference>
<protein>
    <submittedName>
        <fullName evidence="8">Fungal trichothecene efflux pump</fullName>
    </submittedName>
</protein>
<feature type="transmembrane region" description="Helical" evidence="6">
    <location>
        <begin position="120"/>
        <end position="138"/>
    </location>
</feature>
<reference evidence="8" key="1">
    <citation type="journal article" date="2020" name="Stud. Mycol.">
        <title>101 Dothideomycetes genomes: a test case for predicting lifestyles and emergence of pathogens.</title>
        <authorList>
            <person name="Haridas S."/>
            <person name="Albert R."/>
            <person name="Binder M."/>
            <person name="Bloem J."/>
            <person name="Labutti K."/>
            <person name="Salamov A."/>
            <person name="Andreopoulos B."/>
            <person name="Baker S."/>
            <person name="Barry K."/>
            <person name="Bills G."/>
            <person name="Bluhm B."/>
            <person name="Cannon C."/>
            <person name="Castanera R."/>
            <person name="Culley D."/>
            <person name="Daum C."/>
            <person name="Ezra D."/>
            <person name="Gonzalez J."/>
            <person name="Henrissat B."/>
            <person name="Kuo A."/>
            <person name="Liang C."/>
            <person name="Lipzen A."/>
            <person name="Lutzoni F."/>
            <person name="Magnuson J."/>
            <person name="Mondo S."/>
            <person name="Nolan M."/>
            <person name="Ohm R."/>
            <person name="Pangilinan J."/>
            <person name="Park H.-J."/>
            <person name="Ramirez L."/>
            <person name="Alfaro M."/>
            <person name="Sun H."/>
            <person name="Tritt A."/>
            <person name="Yoshinaga Y."/>
            <person name="Zwiers L.-H."/>
            <person name="Turgeon B."/>
            <person name="Goodwin S."/>
            <person name="Spatafora J."/>
            <person name="Crous P."/>
            <person name="Grigoriev I."/>
        </authorList>
    </citation>
    <scope>NUCLEOTIDE SEQUENCE</scope>
    <source>
        <strain evidence="8">CBS 130266</strain>
    </source>
</reference>
<dbReference type="GO" id="GO:0005886">
    <property type="term" value="C:plasma membrane"/>
    <property type="evidence" value="ECO:0007669"/>
    <property type="project" value="TreeGrafter"/>
</dbReference>
<feature type="transmembrane region" description="Helical" evidence="6">
    <location>
        <begin position="283"/>
        <end position="300"/>
    </location>
</feature>
<name>A0A9P4NYI0_9PEZI</name>
<evidence type="ECO:0000256" key="3">
    <source>
        <dbReference type="ARBA" id="ARBA00022692"/>
    </source>
</evidence>
<dbReference type="GO" id="GO:0022857">
    <property type="term" value="F:transmembrane transporter activity"/>
    <property type="evidence" value="ECO:0007669"/>
    <property type="project" value="InterPro"/>
</dbReference>
<keyword evidence="3 6" id="KW-0812">Transmembrane</keyword>
<feature type="transmembrane region" description="Helical" evidence="6">
    <location>
        <begin position="90"/>
        <end position="108"/>
    </location>
</feature>
<keyword evidence="9" id="KW-1185">Reference proteome</keyword>
<dbReference type="Gene3D" id="1.20.1250.20">
    <property type="entry name" value="MFS general substrate transporter like domains"/>
    <property type="match status" value="1"/>
</dbReference>
<dbReference type="OrthoDB" id="4161376at2759"/>
<dbReference type="PANTHER" id="PTHR23501">
    <property type="entry name" value="MAJOR FACILITATOR SUPERFAMILY"/>
    <property type="match status" value="1"/>
</dbReference>
<keyword evidence="2" id="KW-0813">Transport</keyword>
<sequence length="359" mass="39372">MAPDQSLDKKLEVVSNNPQRHNIQDYEDEVAPEAIGGTNEALPPGYYRSPNFIGTVAALCLGNCSCYLGWVLPANTLALINADIAPDPNISWVALVWTLVTSVSFILVGRLSDLLGRRWFFVGGNFIGLIGTVVGATAKSVPQLIGANCLTGIAAAVQLSFAVVISELVPNKWRGYAIGALFSSSFPFAAFVPVIAQSFILNTSAGWRWSYYLNIIVAGIAVVLFYLFYHPPTYNMLHTRHSKKDILKMFDLGGLLLFTAGLVLFLIGLNWGGVSYPWKSGRVIGTIVGGAVLLGIFVFFELYVVKQYQLIPMYLFRNRPFFGTILTAAIGSCVYYSLNVLWPVQISVLYETDVMQVGW</sequence>
<dbReference type="SUPFAM" id="SSF103473">
    <property type="entry name" value="MFS general substrate transporter"/>
    <property type="match status" value="1"/>
</dbReference>
<evidence type="ECO:0000256" key="2">
    <source>
        <dbReference type="ARBA" id="ARBA00022448"/>
    </source>
</evidence>
<dbReference type="InterPro" id="IPR036259">
    <property type="entry name" value="MFS_trans_sf"/>
</dbReference>
<feature type="transmembrane region" description="Helical" evidence="6">
    <location>
        <begin position="321"/>
        <end position="338"/>
    </location>
</feature>
<comment type="caution">
    <text evidence="8">The sequence shown here is derived from an EMBL/GenBank/DDBJ whole genome shotgun (WGS) entry which is preliminary data.</text>
</comment>
<organism evidence="8 9">
    <name type="scientific">Tothia fuscella</name>
    <dbReference type="NCBI Taxonomy" id="1048955"/>
    <lineage>
        <taxon>Eukaryota</taxon>
        <taxon>Fungi</taxon>
        <taxon>Dikarya</taxon>
        <taxon>Ascomycota</taxon>
        <taxon>Pezizomycotina</taxon>
        <taxon>Dothideomycetes</taxon>
        <taxon>Pleosporomycetidae</taxon>
        <taxon>Venturiales</taxon>
        <taxon>Cylindrosympodiaceae</taxon>
        <taxon>Tothia</taxon>
    </lineage>
</organism>
<keyword evidence="5 6" id="KW-0472">Membrane</keyword>
<evidence type="ECO:0000256" key="4">
    <source>
        <dbReference type="ARBA" id="ARBA00022989"/>
    </source>
</evidence>
<dbReference type="Pfam" id="PF06609">
    <property type="entry name" value="TRI12"/>
    <property type="match status" value="1"/>
</dbReference>
<dbReference type="InterPro" id="IPR005829">
    <property type="entry name" value="Sugar_transporter_CS"/>
</dbReference>
<dbReference type="EMBL" id="MU007018">
    <property type="protein sequence ID" value="KAF2434010.1"/>
    <property type="molecule type" value="Genomic_DNA"/>
</dbReference>
<feature type="transmembrane region" description="Helical" evidence="6">
    <location>
        <begin position="250"/>
        <end position="271"/>
    </location>
</feature>
<evidence type="ECO:0000259" key="7">
    <source>
        <dbReference type="PROSITE" id="PS50850"/>
    </source>
</evidence>
<evidence type="ECO:0000256" key="5">
    <source>
        <dbReference type="ARBA" id="ARBA00023136"/>
    </source>
</evidence>
<gene>
    <name evidence="8" type="ORF">EJ08DRAFT_20885</name>
</gene>
<feature type="transmembrane region" description="Helical" evidence="6">
    <location>
        <begin position="211"/>
        <end position="229"/>
    </location>
</feature>
<evidence type="ECO:0000256" key="1">
    <source>
        <dbReference type="ARBA" id="ARBA00004141"/>
    </source>
</evidence>
<keyword evidence="4 6" id="KW-1133">Transmembrane helix</keyword>
<evidence type="ECO:0000313" key="8">
    <source>
        <dbReference type="EMBL" id="KAF2434010.1"/>
    </source>
</evidence>
<accession>A0A9P4NYI0</accession>
<comment type="subcellular location">
    <subcellularLocation>
        <location evidence="1">Membrane</location>
        <topology evidence="1">Multi-pass membrane protein</topology>
    </subcellularLocation>
</comment>
<evidence type="ECO:0000313" key="9">
    <source>
        <dbReference type="Proteomes" id="UP000800235"/>
    </source>
</evidence>
<dbReference type="InterPro" id="IPR020846">
    <property type="entry name" value="MFS_dom"/>
</dbReference>
<feature type="transmembrane region" description="Helical" evidence="6">
    <location>
        <begin position="177"/>
        <end position="199"/>
    </location>
</feature>
<proteinExistence type="predicted"/>
<dbReference type="PROSITE" id="PS00216">
    <property type="entry name" value="SUGAR_TRANSPORT_1"/>
    <property type="match status" value="1"/>
</dbReference>
<dbReference type="PANTHER" id="PTHR23501:SF109">
    <property type="entry name" value="MAJOR FACILITATOR SUPERFAMILY (MFS) PROFILE DOMAIN-CONTAINING PROTEIN-RELATED"/>
    <property type="match status" value="1"/>
</dbReference>
<dbReference type="InterPro" id="IPR010573">
    <property type="entry name" value="MFS_Str1/Tri12-like"/>
</dbReference>
<feature type="transmembrane region" description="Helical" evidence="6">
    <location>
        <begin position="52"/>
        <end position="70"/>
    </location>
</feature>
<feature type="transmembrane region" description="Helical" evidence="6">
    <location>
        <begin position="144"/>
        <end position="165"/>
    </location>
</feature>
<dbReference type="Proteomes" id="UP000800235">
    <property type="component" value="Unassembled WGS sequence"/>
</dbReference>